<evidence type="ECO:0000256" key="5">
    <source>
        <dbReference type="ARBA" id="ARBA00023308"/>
    </source>
</evidence>
<comment type="cofactor">
    <cofactor evidence="6">
        <name>Mn(2+)</name>
        <dbReference type="ChEBI" id="CHEBI:29035"/>
    </cofactor>
    <text evidence="6">Binds 1 Mn(2+) ion per subunit.</text>
</comment>
<protein>
    <recommendedName>
        <fullName evidence="6 7">L-rhamnose isomerase</fullName>
        <ecNumber evidence="6 7">5.3.1.14</ecNumber>
    </recommendedName>
</protein>
<sequence length="422" mass="47592">MISNQTAQAYQLARERYAEWGVDTEKAMETLASISISMQCWQGDDVGGFESPQGLTGGGILATGSYPGKPRTPDELRADAEMAFRLIPGKHRFNLHAIYLESGGKKVDRDEIGPEHFQGWVDWAAERGIGLDFNPTFFSHPLAASGFTLTHADEGIRRFWVRHGQACRRIGSYFGQRLGKVCVTNIWIPDGMKDLPVDRKGPRERLIRSLDEILSEQIDSRFHRDAVEGKLFGIGSEAYVAGSHEFYLGYAITRKTLLCLDSGHFHPTETIADKISAVLFYVDGLLLHVSRGIRWDSDHVVLFTDDVRAIAEELVRGQYLDRVFIGLDFFDASINRLAAWIIGMRSMLKALLWALLEPLAALKDAEARGDYTARLTLLEAEKTAPFAAVWEEYCARHNVPRDDLVLNEVRRYEQEVFPKRRG</sequence>
<reference evidence="8 9" key="1">
    <citation type="journal article" name="Front. Microbiol.">
        <title>Sugar Metabolism of the First Thermophilic Planctomycete Thermogutta terrifontis: Comparative Genomic and Transcriptomic Approaches.</title>
        <authorList>
            <person name="Elcheninov A.G."/>
            <person name="Menzel P."/>
            <person name="Gudbergsdottir S.R."/>
            <person name="Slesarev A.I."/>
            <person name="Kadnikov V.V."/>
            <person name="Krogh A."/>
            <person name="Bonch-Osmolovskaya E.A."/>
            <person name="Peng X."/>
            <person name="Kublanov I.V."/>
        </authorList>
    </citation>
    <scope>NUCLEOTIDE SEQUENCE [LARGE SCALE GENOMIC DNA]</scope>
    <source>
        <strain evidence="8 9">R1</strain>
    </source>
</reference>
<evidence type="ECO:0000313" key="8">
    <source>
        <dbReference type="EMBL" id="ASV74705.1"/>
    </source>
</evidence>
<dbReference type="SUPFAM" id="SSF51658">
    <property type="entry name" value="Xylose isomerase-like"/>
    <property type="match status" value="1"/>
</dbReference>
<evidence type="ECO:0000256" key="1">
    <source>
        <dbReference type="ARBA" id="ARBA00022490"/>
    </source>
</evidence>
<dbReference type="GO" id="GO:0019324">
    <property type="term" value="P:L-lyxose metabolic process"/>
    <property type="evidence" value="ECO:0007669"/>
    <property type="project" value="TreeGrafter"/>
</dbReference>
<evidence type="ECO:0000313" key="9">
    <source>
        <dbReference type="Proteomes" id="UP000215086"/>
    </source>
</evidence>
<dbReference type="AlphaFoldDB" id="A0A286RFG4"/>
<dbReference type="Gene3D" id="3.20.20.150">
    <property type="entry name" value="Divalent-metal-dependent TIM barrel enzymes"/>
    <property type="match status" value="1"/>
</dbReference>
<evidence type="ECO:0000256" key="2">
    <source>
        <dbReference type="ARBA" id="ARBA00022723"/>
    </source>
</evidence>
<dbReference type="InterPro" id="IPR036237">
    <property type="entry name" value="Xyl_isomerase-like_sf"/>
</dbReference>
<dbReference type="PANTHER" id="PTHR30268:SF0">
    <property type="entry name" value="L-RHAMNOSE ISOMERASE"/>
    <property type="match status" value="1"/>
</dbReference>
<dbReference type="RefSeq" id="WP_095414951.1">
    <property type="nucleotide sequence ID" value="NZ_CP018477.1"/>
</dbReference>
<dbReference type="NCBIfam" id="NF002203">
    <property type="entry name" value="PRK01076.1"/>
    <property type="match status" value="1"/>
</dbReference>
<keyword evidence="3 6" id="KW-0464">Manganese</keyword>
<dbReference type="InterPro" id="IPR009308">
    <property type="entry name" value="Rhamnose_isomerase"/>
</dbReference>
<feature type="binding site" evidence="6">
    <location>
        <position position="264"/>
    </location>
    <ligand>
        <name>Mn(2+)</name>
        <dbReference type="ChEBI" id="CHEBI:29035"/>
    </ligand>
</feature>
<dbReference type="PANTHER" id="PTHR30268">
    <property type="entry name" value="L-RHAMNOSE ISOMERASE"/>
    <property type="match status" value="1"/>
</dbReference>
<dbReference type="InterPro" id="IPR050337">
    <property type="entry name" value="L-rhamnose_isomerase"/>
</dbReference>
<dbReference type="OrthoDB" id="9766697at2"/>
<dbReference type="Pfam" id="PF06134">
    <property type="entry name" value="RhaA"/>
    <property type="match status" value="1"/>
</dbReference>
<dbReference type="HAMAP" id="MF_00541">
    <property type="entry name" value="RhaA"/>
    <property type="match status" value="1"/>
</dbReference>
<evidence type="ECO:0000256" key="6">
    <source>
        <dbReference type="HAMAP-Rule" id="MF_00541"/>
    </source>
</evidence>
<dbReference type="GO" id="GO:0005737">
    <property type="term" value="C:cytoplasm"/>
    <property type="evidence" value="ECO:0007669"/>
    <property type="project" value="UniProtKB-SubCell"/>
</dbReference>
<dbReference type="EC" id="5.3.1.14" evidence="6 7"/>
<comment type="pathway">
    <text evidence="6">Carbohydrate degradation; L-rhamnose degradation; glycerone phosphate from L-rhamnose: step 1/3.</text>
</comment>
<evidence type="ECO:0000256" key="7">
    <source>
        <dbReference type="NCBIfam" id="TIGR01748"/>
    </source>
</evidence>
<keyword evidence="4 6" id="KW-0413">Isomerase</keyword>
<feature type="binding site" evidence="6">
    <location>
        <position position="298"/>
    </location>
    <ligand>
        <name>Mn(2+)</name>
        <dbReference type="ChEBI" id="CHEBI:29035"/>
    </ligand>
</feature>
<comment type="subcellular location">
    <subcellularLocation>
        <location evidence="6">Cytoplasm</location>
    </subcellularLocation>
</comment>
<comment type="similarity">
    <text evidence="6">Belongs to the rhamnose isomerase family.</text>
</comment>
<proteinExistence type="inferred from homology"/>
<name>A0A286RFG4_9BACT</name>
<feature type="binding site" evidence="6">
    <location>
        <position position="296"/>
    </location>
    <ligand>
        <name>Mn(2+)</name>
        <dbReference type="ChEBI" id="CHEBI:29035"/>
    </ligand>
</feature>
<dbReference type="Proteomes" id="UP000215086">
    <property type="component" value="Chromosome"/>
</dbReference>
<gene>
    <name evidence="6" type="primary">rhaA</name>
    <name evidence="8" type="ORF">THTE_2103</name>
</gene>
<keyword evidence="9" id="KW-1185">Reference proteome</keyword>
<keyword evidence="5 6" id="KW-0684">Rhamnose metabolism</keyword>
<dbReference type="KEGG" id="ttf:THTE_2103"/>
<evidence type="ECO:0000256" key="3">
    <source>
        <dbReference type="ARBA" id="ARBA00023211"/>
    </source>
</evidence>
<comment type="function">
    <text evidence="6">Catalyzes the interconversion of L-rhamnose and L-rhamnulose.</text>
</comment>
<evidence type="ECO:0000256" key="4">
    <source>
        <dbReference type="ARBA" id="ARBA00023235"/>
    </source>
</evidence>
<dbReference type="NCBIfam" id="TIGR01748">
    <property type="entry name" value="rhaA"/>
    <property type="match status" value="1"/>
</dbReference>
<organism evidence="8 9">
    <name type="scientific">Thermogutta terrifontis</name>
    <dbReference type="NCBI Taxonomy" id="1331910"/>
    <lineage>
        <taxon>Bacteria</taxon>
        <taxon>Pseudomonadati</taxon>
        <taxon>Planctomycetota</taxon>
        <taxon>Planctomycetia</taxon>
        <taxon>Pirellulales</taxon>
        <taxon>Thermoguttaceae</taxon>
        <taxon>Thermogutta</taxon>
    </lineage>
</organism>
<keyword evidence="1 6" id="KW-0963">Cytoplasm</keyword>
<dbReference type="EMBL" id="CP018477">
    <property type="protein sequence ID" value="ASV74705.1"/>
    <property type="molecule type" value="Genomic_DNA"/>
</dbReference>
<dbReference type="GO" id="GO:0019301">
    <property type="term" value="P:rhamnose catabolic process"/>
    <property type="evidence" value="ECO:0007669"/>
    <property type="project" value="UniProtKB-UniRule"/>
</dbReference>
<dbReference type="UniPathway" id="UPA00541">
    <property type="reaction ID" value="UER00601"/>
</dbReference>
<accession>A0A286RFG4</accession>
<comment type="catalytic activity">
    <reaction evidence="6">
        <text>L-rhamnopyranose = L-rhamnulose</text>
        <dbReference type="Rhea" id="RHEA:23160"/>
        <dbReference type="ChEBI" id="CHEBI:17897"/>
        <dbReference type="ChEBI" id="CHEBI:62346"/>
        <dbReference type="EC" id="5.3.1.14"/>
    </reaction>
</comment>
<dbReference type="GO" id="GO:0008740">
    <property type="term" value="F:L-rhamnose isomerase activity"/>
    <property type="evidence" value="ECO:0007669"/>
    <property type="project" value="UniProtKB-UniRule"/>
</dbReference>
<dbReference type="GO" id="GO:0030145">
    <property type="term" value="F:manganese ion binding"/>
    <property type="evidence" value="ECO:0007669"/>
    <property type="project" value="UniProtKB-UniRule"/>
</dbReference>
<keyword evidence="2 6" id="KW-0479">Metal-binding</keyword>